<feature type="binding site" evidence="5">
    <location>
        <position position="264"/>
    </location>
    <ligand>
        <name>S-adenosyl-L-methionine</name>
        <dbReference type="ChEBI" id="CHEBI:59789"/>
    </ligand>
</feature>
<evidence type="ECO:0000256" key="6">
    <source>
        <dbReference type="SAM" id="MobiDB-lite"/>
    </source>
</evidence>
<sequence length="612" mass="64531">MSLYHEAAGIVTGPSTHGGSLKSRTFGNKDLKSPPAQVYALALESSKWSGVLKEVVEKTELLQKERKLTPVLSILLVHDLLLAKGGIALPASHGLRAAVDRHKARLQSEFTRARIRRKCPTVEALKAVVDAQMGPAHPRWVRVNSLKSTVDEQLDTTFKGFAVVASVQEVMASAGKKVICLDSHVPNLIAAAPGTDLSRTEAYKTGKLIFQDKASCFPAYLLDPRPGDGDIIDACSAPGNKTTHLASILHERGSAPSQRIFAFEKDKFRAKTLQKMVTTAGSLAHTTIHAGADFLQSDPHSPTYANVTALLLDPSCSGSGIVGRDDTPEFHLPSPVTTTTTTTKSNPPVSKPNPLKRKTPPTSTSIATSGPGPEADPDPLILIDDAGTATTLPTPQALRARLAALAAFQLAILLHAFAFPAAARVVYSTCSVHAAENEDVVRAALRSEVARARGWRVLRRAEQVRGMREWEVRGLEGGEDGGDGEEVEVEEAEGGGGGDGGGGGGGGGGDDGPFVRDADGRIVRDGEGIPTLKSTGRKAVDLEAAGRGGAVEIRFGGEGEDGEGPFVRDKKGRIVRDSEGIPTLKSTGRKAVDLGAQGEEEDDDDGWGGFDD</sequence>
<keyword evidence="4 5" id="KW-0694">RNA-binding</keyword>
<feature type="binding site" evidence="5">
    <location>
        <begin position="235"/>
        <end position="241"/>
    </location>
    <ligand>
        <name>S-adenosyl-L-methionine</name>
        <dbReference type="ChEBI" id="CHEBI:59789"/>
    </ligand>
</feature>
<reference evidence="8" key="2">
    <citation type="submission" date="2023-05" db="EMBL/GenBank/DDBJ databases">
        <authorList>
            <consortium name="Lawrence Berkeley National Laboratory"/>
            <person name="Steindorff A."/>
            <person name="Hensen N."/>
            <person name="Bonometti L."/>
            <person name="Westerberg I."/>
            <person name="Brannstrom I.O."/>
            <person name="Guillou S."/>
            <person name="Cros-Aarteil S."/>
            <person name="Calhoun S."/>
            <person name="Haridas S."/>
            <person name="Kuo A."/>
            <person name="Mondo S."/>
            <person name="Pangilinan J."/>
            <person name="Riley R."/>
            <person name="Labutti K."/>
            <person name="Andreopoulos B."/>
            <person name="Lipzen A."/>
            <person name="Chen C."/>
            <person name="Yanf M."/>
            <person name="Daum C."/>
            <person name="Ng V."/>
            <person name="Clum A."/>
            <person name="Ohm R."/>
            <person name="Martin F."/>
            <person name="Silar P."/>
            <person name="Natvig D."/>
            <person name="Lalanne C."/>
            <person name="Gautier V."/>
            <person name="Ament-Velasquez S.L."/>
            <person name="Kruys A."/>
            <person name="Hutchinson M.I."/>
            <person name="Powell A.J."/>
            <person name="Barry K."/>
            <person name="Miller A.N."/>
            <person name="Grigoriev I.V."/>
            <person name="Debuchy R."/>
            <person name="Gladieux P."/>
            <person name="Thoren M.H."/>
            <person name="Johannesson H."/>
        </authorList>
    </citation>
    <scope>NUCLEOTIDE SEQUENCE</scope>
    <source>
        <strain evidence="8">CBS 123565</strain>
    </source>
</reference>
<comment type="caution">
    <text evidence="8">The sequence shown here is derived from an EMBL/GenBank/DDBJ whole genome shotgun (WGS) entry which is preliminary data.</text>
</comment>
<comment type="similarity">
    <text evidence="5">Belongs to the class I-like SAM-binding methyltransferase superfamily. RsmB/NOP family.</text>
</comment>
<feature type="compositionally biased region" description="Acidic residues" evidence="6">
    <location>
        <begin position="477"/>
        <end position="493"/>
    </location>
</feature>
<keyword evidence="1 5" id="KW-0489">Methyltransferase</keyword>
<organism evidence="8 9">
    <name type="scientific">Trichocladium antarcticum</name>
    <dbReference type="NCBI Taxonomy" id="1450529"/>
    <lineage>
        <taxon>Eukaryota</taxon>
        <taxon>Fungi</taxon>
        <taxon>Dikarya</taxon>
        <taxon>Ascomycota</taxon>
        <taxon>Pezizomycotina</taxon>
        <taxon>Sordariomycetes</taxon>
        <taxon>Sordariomycetidae</taxon>
        <taxon>Sordariales</taxon>
        <taxon>Chaetomiaceae</taxon>
        <taxon>Trichocladium</taxon>
    </lineage>
</organism>
<dbReference type="InterPro" id="IPR029063">
    <property type="entry name" value="SAM-dependent_MTases_sf"/>
</dbReference>
<dbReference type="EMBL" id="MU853402">
    <property type="protein sequence ID" value="KAK4137825.1"/>
    <property type="molecule type" value="Genomic_DNA"/>
</dbReference>
<dbReference type="InterPro" id="IPR049561">
    <property type="entry name" value="NSUN5_7_fdxn-like"/>
</dbReference>
<feature type="compositionally biased region" description="Acidic residues" evidence="6">
    <location>
        <begin position="598"/>
        <end position="612"/>
    </location>
</feature>
<reference evidence="8" key="1">
    <citation type="journal article" date="2023" name="Mol. Phylogenet. Evol.">
        <title>Genome-scale phylogeny and comparative genomics of the fungal order Sordariales.</title>
        <authorList>
            <person name="Hensen N."/>
            <person name="Bonometti L."/>
            <person name="Westerberg I."/>
            <person name="Brannstrom I.O."/>
            <person name="Guillou S."/>
            <person name="Cros-Aarteil S."/>
            <person name="Calhoun S."/>
            <person name="Haridas S."/>
            <person name="Kuo A."/>
            <person name="Mondo S."/>
            <person name="Pangilinan J."/>
            <person name="Riley R."/>
            <person name="LaButti K."/>
            <person name="Andreopoulos B."/>
            <person name="Lipzen A."/>
            <person name="Chen C."/>
            <person name="Yan M."/>
            <person name="Daum C."/>
            <person name="Ng V."/>
            <person name="Clum A."/>
            <person name="Steindorff A."/>
            <person name="Ohm R.A."/>
            <person name="Martin F."/>
            <person name="Silar P."/>
            <person name="Natvig D.O."/>
            <person name="Lalanne C."/>
            <person name="Gautier V."/>
            <person name="Ament-Velasquez S.L."/>
            <person name="Kruys A."/>
            <person name="Hutchinson M.I."/>
            <person name="Powell A.J."/>
            <person name="Barry K."/>
            <person name="Miller A.N."/>
            <person name="Grigoriev I.V."/>
            <person name="Debuchy R."/>
            <person name="Gladieux P."/>
            <person name="Hiltunen Thoren M."/>
            <person name="Johannesson H."/>
        </authorList>
    </citation>
    <scope>NUCLEOTIDE SEQUENCE</scope>
    <source>
        <strain evidence="8">CBS 123565</strain>
    </source>
</reference>
<dbReference type="GO" id="GO:0070475">
    <property type="term" value="P:rRNA base methylation"/>
    <property type="evidence" value="ECO:0007669"/>
    <property type="project" value="TreeGrafter"/>
</dbReference>
<keyword evidence="2 5" id="KW-0808">Transferase</keyword>
<accession>A0AAN6ZG15</accession>
<feature type="domain" description="SAM-dependent MTase RsmB/NOP-type" evidence="7">
    <location>
        <begin position="129"/>
        <end position="493"/>
    </location>
</feature>
<evidence type="ECO:0000313" key="8">
    <source>
        <dbReference type="EMBL" id="KAK4137825.1"/>
    </source>
</evidence>
<feature type="binding site" evidence="5">
    <location>
        <position position="293"/>
    </location>
    <ligand>
        <name>S-adenosyl-L-methionine</name>
        <dbReference type="ChEBI" id="CHEBI:59789"/>
    </ligand>
</feature>
<evidence type="ECO:0000256" key="5">
    <source>
        <dbReference type="PROSITE-ProRule" id="PRU01023"/>
    </source>
</evidence>
<dbReference type="InterPro" id="IPR001678">
    <property type="entry name" value="MeTrfase_RsmB-F_NOP2_dom"/>
</dbReference>
<dbReference type="Gene3D" id="3.30.70.1170">
    <property type="entry name" value="Sun protein, domain 3"/>
    <property type="match status" value="1"/>
</dbReference>
<dbReference type="InterPro" id="IPR049560">
    <property type="entry name" value="MeTrfase_RsmB-F_NOP2_cat"/>
</dbReference>
<feature type="compositionally biased region" description="Gly residues" evidence="6">
    <location>
        <begin position="494"/>
        <end position="511"/>
    </location>
</feature>
<dbReference type="Pfam" id="PF01189">
    <property type="entry name" value="Methyltr_RsmB-F"/>
    <property type="match status" value="1"/>
</dbReference>
<dbReference type="PRINTS" id="PR02008">
    <property type="entry name" value="RCMTFAMILY"/>
</dbReference>
<feature type="region of interest" description="Disordered" evidence="6">
    <location>
        <begin position="473"/>
        <end position="519"/>
    </location>
</feature>
<dbReference type="PROSITE" id="PS51686">
    <property type="entry name" value="SAM_MT_RSMB_NOP"/>
    <property type="match status" value="1"/>
</dbReference>
<keyword evidence="9" id="KW-1185">Reference proteome</keyword>
<feature type="region of interest" description="Disordered" evidence="6">
    <location>
        <begin position="578"/>
        <end position="612"/>
    </location>
</feature>
<dbReference type="GO" id="GO:0003723">
    <property type="term" value="F:RNA binding"/>
    <property type="evidence" value="ECO:0007669"/>
    <property type="project" value="UniProtKB-UniRule"/>
</dbReference>
<dbReference type="FunFam" id="3.30.70.1170:FF:000006">
    <property type="entry name" value="NOL1/NOP2/Sun domain family protein"/>
    <property type="match status" value="1"/>
</dbReference>
<dbReference type="AlphaFoldDB" id="A0AAN6ZG15"/>
<feature type="active site" description="Nucleophile" evidence="5">
    <location>
        <position position="430"/>
    </location>
</feature>
<dbReference type="PANTHER" id="PTHR22807:SF4">
    <property type="entry name" value="28S RRNA (CYTOSINE-C(5))-METHYLTRANSFERASE"/>
    <property type="match status" value="1"/>
</dbReference>
<feature type="region of interest" description="Disordered" evidence="6">
    <location>
        <begin position="322"/>
        <end position="381"/>
    </location>
</feature>
<feature type="binding site" evidence="5">
    <location>
        <position position="313"/>
    </location>
    <ligand>
        <name>S-adenosyl-L-methionine</name>
        <dbReference type="ChEBI" id="CHEBI:59789"/>
    </ligand>
</feature>
<dbReference type="SUPFAM" id="SSF53335">
    <property type="entry name" value="S-adenosyl-L-methionine-dependent methyltransferases"/>
    <property type="match status" value="1"/>
</dbReference>
<keyword evidence="3 5" id="KW-0949">S-adenosyl-L-methionine</keyword>
<protein>
    <submittedName>
        <fullName evidence="8">S-adenosyl-L-methionine-dependent methyltransferase</fullName>
    </submittedName>
</protein>
<proteinExistence type="inferred from homology"/>
<evidence type="ECO:0000259" key="7">
    <source>
        <dbReference type="PROSITE" id="PS51686"/>
    </source>
</evidence>
<evidence type="ECO:0000313" key="9">
    <source>
        <dbReference type="Proteomes" id="UP001304895"/>
    </source>
</evidence>
<dbReference type="Pfam" id="PF21153">
    <property type="entry name" value="NSUN5_N"/>
    <property type="match status" value="1"/>
</dbReference>
<evidence type="ECO:0000256" key="1">
    <source>
        <dbReference type="ARBA" id="ARBA00022603"/>
    </source>
</evidence>
<name>A0AAN6ZG15_9PEZI</name>
<evidence type="ECO:0000256" key="4">
    <source>
        <dbReference type="ARBA" id="ARBA00022884"/>
    </source>
</evidence>
<dbReference type="Gene3D" id="3.40.50.150">
    <property type="entry name" value="Vaccinia Virus protein VP39"/>
    <property type="match status" value="1"/>
</dbReference>
<evidence type="ECO:0000256" key="2">
    <source>
        <dbReference type="ARBA" id="ARBA00022679"/>
    </source>
</evidence>
<dbReference type="GO" id="GO:0008173">
    <property type="term" value="F:RNA methyltransferase activity"/>
    <property type="evidence" value="ECO:0007669"/>
    <property type="project" value="InterPro"/>
</dbReference>
<dbReference type="Proteomes" id="UP001304895">
    <property type="component" value="Unassembled WGS sequence"/>
</dbReference>
<evidence type="ECO:0000256" key="3">
    <source>
        <dbReference type="ARBA" id="ARBA00022691"/>
    </source>
</evidence>
<dbReference type="PANTHER" id="PTHR22807">
    <property type="entry name" value="NOP2 YEAST -RELATED NOL1/NOP2/FMU SUN DOMAIN-CONTAINING"/>
    <property type="match status" value="1"/>
</dbReference>
<dbReference type="Pfam" id="PF21148">
    <property type="entry name" value="NSUN5_fdxn-like"/>
    <property type="match status" value="1"/>
</dbReference>
<dbReference type="InterPro" id="IPR048889">
    <property type="entry name" value="NSUN5_RCM1_N"/>
</dbReference>
<dbReference type="InterPro" id="IPR023267">
    <property type="entry name" value="RCMT"/>
</dbReference>
<dbReference type="GO" id="GO:0005730">
    <property type="term" value="C:nucleolus"/>
    <property type="evidence" value="ECO:0007669"/>
    <property type="project" value="TreeGrafter"/>
</dbReference>
<gene>
    <name evidence="8" type="ORF">BT67DRAFT_432012</name>
</gene>